<proteinExistence type="predicted"/>
<sequence length="46" mass="5249">MNAVGTYKLTGKLNNGYIVLSSYIKLTSLNKTSKVARVFQKYTYRD</sequence>
<organism evidence="1 2">
    <name type="scientific">Peribacillus simplex</name>
    <dbReference type="NCBI Taxonomy" id="1478"/>
    <lineage>
        <taxon>Bacteria</taxon>
        <taxon>Bacillati</taxon>
        <taxon>Bacillota</taxon>
        <taxon>Bacilli</taxon>
        <taxon>Bacillales</taxon>
        <taxon>Bacillaceae</taxon>
        <taxon>Peribacillus</taxon>
    </lineage>
</organism>
<name>A0AAW7IIP3_9BACI</name>
<evidence type="ECO:0000313" key="2">
    <source>
        <dbReference type="Proteomes" id="UP001234602"/>
    </source>
</evidence>
<dbReference type="RefSeq" id="WP_289321059.1">
    <property type="nucleotide sequence ID" value="NZ_JAUCEY010000008.1"/>
</dbReference>
<accession>A0AAW7IIP3</accession>
<gene>
    <name evidence="1" type="ORF">QUF89_25105</name>
</gene>
<dbReference type="Proteomes" id="UP001234602">
    <property type="component" value="Unassembled WGS sequence"/>
</dbReference>
<comment type="caution">
    <text evidence="1">The sequence shown here is derived from an EMBL/GenBank/DDBJ whole genome shotgun (WGS) entry which is preliminary data.</text>
</comment>
<protein>
    <submittedName>
        <fullName evidence="1">Uncharacterized protein</fullName>
    </submittedName>
</protein>
<reference evidence="1" key="1">
    <citation type="submission" date="2023-06" db="EMBL/GenBank/DDBJ databases">
        <title>Comparative genomics of Bacillaceae isolates and their secondary metabolite potential.</title>
        <authorList>
            <person name="Song L."/>
            <person name="Nielsen L.J."/>
            <person name="Mohite O."/>
            <person name="Xu X."/>
            <person name="Weber T."/>
            <person name="Kovacs A.T."/>
        </authorList>
    </citation>
    <scope>NUCLEOTIDE SEQUENCE</scope>
    <source>
        <strain evidence="1">D8_B_37</strain>
    </source>
</reference>
<dbReference type="EMBL" id="JAUCEY010000008">
    <property type="protein sequence ID" value="MDM5455375.1"/>
    <property type="molecule type" value="Genomic_DNA"/>
</dbReference>
<evidence type="ECO:0000313" key="1">
    <source>
        <dbReference type="EMBL" id="MDM5455375.1"/>
    </source>
</evidence>
<dbReference type="AlphaFoldDB" id="A0AAW7IIP3"/>